<keyword evidence="2" id="KW-0805">Transcription regulation</keyword>
<dbReference type="AlphaFoldDB" id="A0A084EQ24"/>
<dbReference type="Gene3D" id="1.10.10.10">
    <property type="entry name" value="Winged helix-like DNA-binding domain superfamily/Winged helix DNA-binding domain"/>
    <property type="match status" value="1"/>
</dbReference>
<dbReference type="InterPro" id="IPR058163">
    <property type="entry name" value="LysR-type_TF_proteobact-type"/>
</dbReference>
<dbReference type="Pfam" id="PF00126">
    <property type="entry name" value="HTH_1"/>
    <property type="match status" value="1"/>
</dbReference>
<dbReference type="STRING" id="13690.AX777_10720"/>
<accession>A0A084EQ24</accession>
<dbReference type="InterPro" id="IPR000847">
    <property type="entry name" value="LysR_HTH_N"/>
</dbReference>
<dbReference type="EMBL" id="JGVR01000005">
    <property type="protein sequence ID" value="KEZ20066.1"/>
    <property type="molecule type" value="Genomic_DNA"/>
</dbReference>
<dbReference type="SUPFAM" id="SSF46785">
    <property type="entry name" value="Winged helix' DNA-binding domain"/>
    <property type="match status" value="1"/>
</dbReference>
<dbReference type="InterPro" id="IPR036390">
    <property type="entry name" value="WH_DNA-bd_sf"/>
</dbReference>
<dbReference type="SUPFAM" id="SSF53850">
    <property type="entry name" value="Periplasmic binding protein-like II"/>
    <property type="match status" value="1"/>
</dbReference>
<dbReference type="PANTHER" id="PTHR30537:SF5">
    <property type="entry name" value="HTH-TYPE TRANSCRIPTIONAL ACTIVATOR TTDR-RELATED"/>
    <property type="match status" value="1"/>
</dbReference>
<evidence type="ECO:0000256" key="4">
    <source>
        <dbReference type="ARBA" id="ARBA00023163"/>
    </source>
</evidence>
<evidence type="ECO:0000256" key="1">
    <source>
        <dbReference type="ARBA" id="ARBA00009437"/>
    </source>
</evidence>
<evidence type="ECO:0000256" key="2">
    <source>
        <dbReference type="ARBA" id="ARBA00023015"/>
    </source>
</evidence>
<dbReference type="GO" id="GO:0003700">
    <property type="term" value="F:DNA-binding transcription factor activity"/>
    <property type="evidence" value="ECO:0007669"/>
    <property type="project" value="InterPro"/>
</dbReference>
<protein>
    <submittedName>
        <fullName evidence="6">Transcriptional regulator</fullName>
    </submittedName>
</protein>
<dbReference type="PANTHER" id="PTHR30537">
    <property type="entry name" value="HTH-TYPE TRANSCRIPTIONAL REGULATOR"/>
    <property type="match status" value="1"/>
</dbReference>
<evidence type="ECO:0000259" key="5">
    <source>
        <dbReference type="PROSITE" id="PS50931"/>
    </source>
</evidence>
<dbReference type="GO" id="GO:0003677">
    <property type="term" value="F:DNA binding"/>
    <property type="evidence" value="ECO:0007669"/>
    <property type="project" value="UniProtKB-KW"/>
</dbReference>
<dbReference type="Proteomes" id="UP000028534">
    <property type="component" value="Unassembled WGS sequence"/>
</dbReference>
<name>A0A084EQ24_SPHYA</name>
<dbReference type="PATRIC" id="fig|13690.10.peg.1310"/>
<keyword evidence="4" id="KW-0804">Transcription</keyword>
<comment type="caution">
    <text evidence="6">The sequence shown here is derived from an EMBL/GenBank/DDBJ whole genome shotgun (WGS) entry which is preliminary data.</text>
</comment>
<dbReference type="InterPro" id="IPR005119">
    <property type="entry name" value="LysR_subst-bd"/>
</dbReference>
<dbReference type="eggNOG" id="COG0583">
    <property type="taxonomic scope" value="Bacteria"/>
</dbReference>
<keyword evidence="3" id="KW-0238">DNA-binding</keyword>
<evidence type="ECO:0000313" key="6">
    <source>
        <dbReference type="EMBL" id="KEZ20066.1"/>
    </source>
</evidence>
<comment type="similarity">
    <text evidence="1">Belongs to the LysR transcriptional regulatory family.</text>
</comment>
<evidence type="ECO:0000313" key="7">
    <source>
        <dbReference type="Proteomes" id="UP000028534"/>
    </source>
</evidence>
<dbReference type="InterPro" id="IPR036388">
    <property type="entry name" value="WH-like_DNA-bd_sf"/>
</dbReference>
<reference evidence="6 7" key="1">
    <citation type="submission" date="2014-03" db="EMBL/GenBank/DDBJ databases">
        <title>Genome sequence of Sphingobium yanoikuyae B1.</title>
        <authorList>
            <person name="Gan H.M."/>
            <person name="Gan H.Y."/>
            <person name="Savka M.A."/>
        </authorList>
    </citation>
    <scope>NUCLEOTIDE SEQUENCE [LARGE SCALE GENOMIC DNA]</scope>
    <source>
        <strain evidence="6 7">B1</strain>
    </source>
</reference>
<gene>
    <name evidence="6" type="ORF">CP98_01270</name>
</gene>
<dbReference type="PROSITE" id="PS50931">
    <property type="entry name" value="HTH_LYSR"/>
    <property type="match status" value="1"/>
</dbReference>
<sequence length="312" mass="34061">MQRNAHSFLRMADRYAEILSFVKIAESGSLSEAAKRLDLSLAATSRRLSQLESRLGVMLVRRNSRHMTLTQEGQIFYEKAGQALSDIDQAENVVMRNATEPVGALRVVTTLHSGRSRLAPLFQHYATLHPEVAVHLEAAGQAANIVETGHDIAICFDPPPDSGLIMKRLADNPRMLCASPEYLSRRGVPRTIEDLASHDRIVIGGGQDMWRAIDMDMGRDNSRASRVLSTNDGELARLWALNGAGIVIKSLWAVSDDLEEGRLQTVLPAVALPESPIVALYLPAQGDSAKVRSCLDFLARHLKPAEATPAAA</sequence>
<dbReference type="FunFam" id="1.10.10.10:FF:000001">
    <property type="entry name" value="LysR family transcriptional regulator"/>
    <property type="match status" value="1"/>
</dbReference>
<dbReference type="Pfam" id="PF03466">
    <property type="entry name" value="LysR_substrate"/>
    <property type="match status" value="1"/>
</dbReference>
<proteinExistence type="inferred from homology"/>
<feature type="domain" description="HTH lysR-type" evidence="5">
    <location>
        <begin position="21"/>
        <end position="70"/>
    </location>
</feature>
<organism evidence="6 7">
    <name type="scientific">Sphingobium yanoikuyae</name>
    <name type="common">Sphingomonas yanoikuyae</name>
    <dbReference type="NCBI Taxonomy" id="13690"/>
    <lineage>
        <taxon>Bacteria</taxon>
        <taxon>Pseudomonadati</taxon>
        <taxon>Pseudomonadota</taxon>
        <taxon>Alphaproteobacteria</taxon>
        <taxon>Sphingomonadales</taxon>
        <taxon>Sphingomonadaceae</taxon>
        <taxon>Sphingobium</taxon>
    </lineage>
</organism>
<dbReference type="Gene3D" id="3.40.190.290">
    <property type="match status" value="1"/>
</dbReference>
<evidence type="ECO:0000256" key="3">
    <source>
        <dbReference type="ARBA" id="ARBA00023125"/>
    </source>
</evidence>